<dbReference type="Proteomes" id="UP000002058">
    <property type="component" value="Unassembled WGS sequence"/>
</dbReference>
<dbReference type="Pfam" id="PF07000">
    <property type="entry name" value="DUF1308"/>
    <property type="match status" value="1"/>
</dbReference>
<dbReference type="PANTHER" id="PTHR13379:SF0">
    <property type="entry name" value="UPF0415 PROTEIN C7ORF25"/>
    <property type="match status" value="1"/>
</dbReference>
<dbReference type="OMA" id="VCDTARS"/>
<reference evidence="4" key="1">
    <citation type="journal article" date="2009" name="Genome Res.">
        <title>Comparative genomic analyses of the human fungal pathogens Coccidioides and their relatives.</title>
        <authorList>
            <person name="Sharpton T.J."/>
            <person name="Stajich J.E."/>
            <person name="Rounsley S.D."/>
            <person name="Gardner M.J."/>
            <person name="Wortman J.R."/>
            <person name="Jordar V.S."/>
            <person name="Maiti R."/>
            <person name="Kodira C.D."/>
            <person name="Neafsey D.E."/>
            <person name="Zeng Q."/>
            <person name="Hung C.-Y."/>
            <person name="McMahan C."/>
            <person name="Muszewska A."/>
            <person name="Grynberg M."/>
            <person name="Mandel M.A."/>
            <person name="Kellner E.M."/>
            <person name="Barker B.M."/>
            <person name="Galgiani J.N."/>
            <person name="Orbach M.J."/>
            <person name="Kirkland T.N."/>
            <person name="Cole G.T."/>
            <person name="Henn M.R."/>
            <person name="Birren B.W."/>
            <person name="Taylor J.W."/>
        </authorList>
    </citation>
    <scope>NUCLEOTIDE SEQUENCE [LARGE SCALE GENOMIC DNA]</scope>
    <source>
        <strain evidence="4">UAMH 1704</strain>
    </source>
</reference>
<protein>
    <recommendedName>
        <fullName evidence="2">DUF1308 domain-containing protein</fullName>
    </recommendedName>
</protein>
<feature type="region of interest" description="Disordered" evidence="1">
    <location>
        <begin position="1"/>
        <end position="23"/>
    </location>
</feature>
<dbReference type="KEGG" id="ure:UREG_04970"/>
<gene>
    <name evidence="3" type="ORF">UREG_04970</name>
</gene>
<proteinExistence type="predicted"/>
<feature type="domain" description="DUF1308" evidence="2">
    <location>
        <begin position="358"/>
        <end position="447"/>
    </location>
</feature>
<dbReference type="VEuPathDB" id="FungiDB:UREG_04970"/>
<dbReference type="OrthoDB" id="441890at2759"/>
<dbReference type="PANTHER" id="PTHR13379">
    <property type="entry name" value="UNCHARACTERIZED DUF1308"/>
    <property type="match status" value="1"/>
</dbReference>
<dbReference type="AlphaFoldDB" id="C4JV17"/>
<evidence type="ECO:0000313" key="4">
    <source>
        <dbReference type="Proteomes" id="UP000002058"/>
    </source>
</evidence>
<evidence type="ECO:0000259" key="2">
    <source>
        <dbReference type="Pfam" id="PF07000"/>
    </source>
</evidence>
<feature type="compositionally biased region" description="Low complexity" evidence="1">
    <location>
        <begin position="1"/>
        <end position="22"/>
    </location>
</feature>
<dbReference type="InterPro" id="IPR010733">
    <property type="entry name" value="DUF1308"/>
</dbReference>
<feature type="region of interest" description="Disordered" evidence="1">
    <location>
        <begin position="238"/>
        <end position="259"/>
    </location>
</feature>
<keyword evidence="4" id="KW-1185">Reference proteome</keyword>
<dbReference type="GeneID" id="8438024"/>
<dbReference type="EMBL" id="CH476617">
    <property type="protein sequence ID" value="EEP80128.1"/>
    <property type="molecule type" value="Genomic_DNA"/>
</dbReference>
<dbReference type="STRING" id="336963.C4JV17"/>
<dbReference type="RefSeq" id="XP_002584281.1">
    <property type="nucleotide sequence ID" value="XM_002584235.1"/>
</dbReference>
<name>C4JV17_UNCRE</name>
<evidence type="ECO:0000313" key="3">
    <source>
        <dbReference type="EMBL" id="EEP80128.1"/>
    </source>
</evidence>
<dbReference type="HOGENOM" id="CLU_033444_1_0_1"/>
<organism evidence="3 4">
    <name type="scientific">Uncinocarpus reesii (strain UAMH 1704)</name>
    <dbReference type="NCBI Taxonomy" id="336963"/>
    <lineage>
        <taxon>Eukaryota</taxon>
        <taxon>Fungi</taxon>
        <taxon>Dikarya</taxon>
        <taxon>Ascomycota</taxon>
        <taxon>Pezizomycotina</taxon>
        <taxon>Eurotiomycetes</taxon>
        <taxon>Eurotiomycetidae</taxon>
        <taxon>Onygenales</taxon>
        <taxon>Onygenaceae</taxon>
        <taxon>Uncinocarpus</taxon>
    </lineage>
</organism>
<dbReference type="InParanoid" id="C4JV17"/>
<dbReference type="eggNOG" id="ENOG502RZS8">
    <property type="taxonomic scope" value="Eukaryota"/>
</dbReference>
<evidence type="ECO:0000256" key="1">
    <source>
        <dbReference type="SAM" id="MobiDB-lite"/>
    </source>
</evidence>
<feature type="region of interest" description="Disordered" evidence="1">
    <location>
        <begin position="78"/>
        <end position="109"/>
    </location>
</feature>
<accession>C4JV17</accession>
<sequence>MAALPTAASTTNTPPSPTQAQSLSETLLSQCHALLHELSTFQAYLAGLGRPHLVELRQFKAAVRAELKSLEKSCELANKAAEEDSEEDKSIPGGKDGEDSDEAEDSDRRLGVGERKVLHSLRSSNLPFYWMVWRVATTACKGLVGFNKRFYWQEAKKRRRLGGEYEAIEGEFEKLGLSNGAIGRREDEHDAAVSVSSKRNVIVDIVAEHGDEWVKVSTITPTRLLFELAKQGWEIDSDNEESDEEYRLQTYDSDDDDDDDDAIELVKLAADMKKAAAHTRVRYKHPRIRFILPKIIEGQTPHVDRVIREIRKSGVTVQCGTIPEDMPAPGAENPDVALLEATFESLLPSPYPHRTPTLNVDCTLLLALVSDLSHSRHIAHSEHHHRAITRQIELEAEKPLVPSELWPAMGDKSLVCTNEAAQRMQEIVDTIGTETEKARAQLLMGRTKEELKREDLISRFQKLSDYEVPVDWKLPIRVVEAHGEITRGFDNGQLPDVARKVASQLSDINTTTEPW</sequence>